<organism evidence="1 2">
    <name type="scientific">Saccharopolyspora halophila</name>
    <dbReference type="NCBI Taxonomy" id="405551"/>
    <lineage>
        <taxon>Bacteria</taxon>
        <taxon>Bacillati</taxon>
        <taxon>Actinomycetota</taxon>
        <taxon>Actinomycetes</taxon>
        <taxon>Pseudonocardiales</taxon>
        <taxon>Pseudonocardiaceae</taxon>
        <taxon>Saccharopolyspora</taxon>
    </lineage>
</organism>
<evidence type="ECO:0000313" key="2">
    <source>
        <dbReference type="Proteomes" id="UP001501218"/>
    </source>
</evidence>
<evidence type="ECO:0008006" key="3">
    <source>
        <dbReference type="Google" id="ProtNLM"/>
    </source>
</evidence>
<proteinExistence type="predicted"/>
<reference evidence="1 2" key="1">
    <citation type="journal article" date="2019" name="Int. J. Syst. Evol. Microbiol.">
        <title>The Global Catalogue of Microorganisms (GCM) 10K type strain sequencing project: providing services to taxonomists for standard genome sequencing and annotation.</title>
        <authorList>
            <consortium name="The Broad Institute Genomics Platform"/>
            <consortium name="The Broad Institute Genome Sequencing Center for Infectious Disease"/>
            <person name="Wu L."/>
            <person name="Ma J."/>
        </authorList>
    </citation>
    <scope>NUCLEOTIDE SEQUENCE [LARGE SCALE GENOMIC DNA]</scope>
    <source>
        <strain evidence="1 2">JCM 16221</strain>
    </source>
</reference>
<comment type="caution">
    <text evidence="1">The sequence shown here is derived from an EMBL/GenBank/DDBJ whole genome shotgun (WGS) entry which is preliminary data.</text>
</comment>
<dbReference type="EMBL" id="BAAARA010000008">
    <property type="protein sequence ID" value="GAA2348805.1"/>
    <property type="molecule type" value="Genomic_DNA"/>
</dbReference>
<dbReference type="Pfam" id="PF13481">
    <property type="entry name" value="AAA_25"/>
    <property type="match status" value="1"/>
</dbReference>
<evidence type="ECO:0000313" key="1">
    <source>
        <dbReference type="EMBL" id="GAA2348805.1"/>
    </source>
</evidence>
<dbReference type="Gene3D" id="3.40.50.300">
    <property type="entry name" value="P-loop containing nucleotide triphosphate hydrolases"/>
    <property type="match status" value="1"/>
</dbReference>
<gene>
    <name evidence="1" type="ORF">GCM10009854_27840</name>
</gene>
<dbReference type="Proteomes" id="UP001501218">
    <property type="component" value="Unassembled WGS sequence"/>
</dbReference>
<keyword evidence="2" id="KW-1185">Reference proteome</keyword>
<accession>A0ABN3GD38</accession>
<dbReference type="SUPFAM" id="SSF52540">
    <property type="entry name" value="P-loop containing nucleoside triphosphate hydrolases"/>
    <property type="match status" value="1"/>
</dbReference>
<protein>
    <recommendedName>
        <fullName evidence="3">AAA family ATPase</fullName>
    </recommendedName>
</protein>
<name>A0ABN3GD38_9PSEU</name>
<dbReference type="InterPro" id="IPR027417">
    <property type="entry name" value="P-loop_NTPase"/>
</dbReference>
<sequence>MTNGARPGGTPDSFEPVNPAALARQQELAARLLNRAQLADLPAPTPLIEDTIDLGTVAVLAGHWGSLKSFIALDWAASVATGRRWQNRATEPKRVLYVAAEGAYGLHQRLDAWERAWNQTIHPDELAVYPEPANLGHVGTVDALAAVIDSHGFGLVVVDTLAKSMVGMDENSSQDMGTAVGALYTLQKATGGGTVLAVHHTGKDKTTIRGSSALEAGVDTVYMTEGDASQVKLSRTKRKDGPKDDVHTLALQTITGSESGAVVSAIGADITGKASELLSVFMSAFSETGASKAELRNSAEMAPATFHRALNELVSEGALINEGTDRRAFYRLGET</sequence>